<evidence type="ECO:0000259" key="4">
    <source>
        <dbReference type="Pfam" id="PF13610"/>
    </source>
</evidence>
<keyword evidence="1" id="KW-0815">Transposition</keyword>
<gene>
    <name evidence="5" type="ORF">VP06_16610</name>
</gene>
<evidence type="ECO:0000256" key="2">
    <source>
        <dbReference type="ARBA" id="ARBA00023125"/>
    </source>
</evidence>
<dbReference type="InterPro" id="IPR052183">
    <property type="entry name" value="IS_Transposase"/>
</dbReference>
<evidence type="ECO:0000256" key="3">
    <source>
        <dbReference type="ARBA" id="ARBA00023172"/>
    </source>
</evidence>
<dbReference type="PANTHER" id="PTHR35528:SF3">
    <property type="entry name" value="BLL1675 PROTEIN"/>
    <property type="match status" value="1"/>
</dbReference>
<feature type="domain" description="DDE" evidence="4">
    <location>
        <begin position="86"/>
        <end position="222"/>
    </location>
</feature>
<dbReference type="EMBL" id="LABX01000124">
    <property type="protein sequence ID" value="KMO33359.1"/>
    <property type="molecule type" value="Genomic_DNA"/>
</dbReference>
<dbReference type="GO" id="GO:0032196">
    <property type="term" value="P:transposition"/>
    <property type="evidence" value="ECO:0007669"/>
    <property type="project" value="UniProtKB-KW"/>
</dbReference>
<dbReference type="OrthoDB" id="4315389at2"/>
<dbReference type="InterPro" id="IPR032874">
    <property type="entry name" value="DDE_dom"/>
</dbReference>
<keyword evidence="3" id="KW-0233">DNA recombination</keyword>
<accession>A0A0J6SI65</accession>
<dbReference type="Proteomes" id="UP000035929">
    <property type="component" value="Unassembled WGS sequence"/>
</dbReference>
<dbReference type="GO" id="GO:0006310">
    <property type="term" value="P:DNA recombination"/>
    <property type="evidence" value="ECO:0007669"/>
    <property type="project" value="UniProtKB-KW"/>
</dbReference>
<evidence type="ECO:0000313" key="5">
    <source>
        <dbReference type="EMBL" id="KMO33359.1"/>
    </source>
</evidence>
<evidence type="ECO:0000313" key="6">
    <source>
        <dbReference type="Proteomes" id="UP000035929"/>
    </source>
</evidence>
<dbReference type="RefSeq" id="WP_048464881.1">
    <property type="nucleotide sequence ID" value="NZ_LABX01000124.1"/>
</dbReference>
<dbReference type="GO" id="GO:0003677">
    <property type="term" value="F:DNA binding"/>
    <property type="evidence" value="ECO:0007669"/>
    <property type="project" value="UniProtKB-KW"/>
</dbReference>
<proteinExistence type="predicted"/>
<name>A0A0J6SI65_9HYPH</name>
<comment type="caution">
    <text evidence="5">The sequence shown here is derived from an EMBL/GenBank/DDBJ whole genome shotgun (WGS) entry which is preliminary data.</text>
</comment>
<dbReference type="NCBIfam" id="NF033587">
    <property type="entry name" value="transpos_IS6"/>
    <property type="match status" value="1"/>
</dbReference>
<evidence type="ECO:0000256" key="1">
    <source>
        <dbReference type="ARBA" id="ARBA00022578"/>
    </source>
</evidence>
<dbReference type="AlphaFoldDB" id="A0A0J6SI65"/>
<sequence>MILSAIAAKLKQRAKADFKGRHYEAALIVQAVSWYLRYPLSYRDIEELFLERGMDVDHSTLNRWVLAYAPLIEKRLRQFRKPHCGSVRIDETYIKVRGEWRYLYRAIDKHGNPVDFLLTANRDLDAAKRFFRKMLQDQPLLAPDRIGTDGAGTYPPAILAARNDGLLPRAPLHYVTKHLQQGIESDHFRVKKNMPRIGGFQSFRTARRTIQGFEAMLWLRKGFGFAGAWTIREQNRLLGVCFGLQAVNRA</sequence>
<dbReference type="PANTHER" id="PTHR35528">
    <property type="entry name" value="BLL1675 PROTEIN"/>
    <property type="match status" value="1"/>
</dbReference>
<dbReference type="InterPro" id="IPR047930">
    <property type="entry name" value="Transpos_IS6"/>
</dbReference>
<keyword evidence="2" id="KW-0238">DNA-binding</keyword>
<protein>
    <submittedName>
        <fullName evidence="5">Transposase</fullName>
    </submittedName>
</protein>
<dbReference type="PATRIC" id="fig|270351.6.peg.831"/>
<organism evidence="5 6">
    <name type="scientific">Methylobacterium aquaticum</name>
    <dbReference type="NCBI Taxonomy" id="270351"/>
    <lineage>
        <taxon>Bacteria</taxon>
        <taxon>Pseudomonadati</taxon>
        <taxon>Pseudomonadota</taxon>
        <taxon>Alphaproteobacteria</taxon>
        <taxon>Hyphomicrobiales</taxon>
        <taxon>Methylobacteriaceae</taxon>
        <taxon>Methylobacterium</taxon>
    </lineage>
</organism>
<reference evidence="5 6" key="1">
    <citation type="submission" date="2015-03" db="EMBL/GenBank/DDBJ databases">
        <title>Genome sequencing of Methylobacterium aquaticum DSM16371 type strain.</title>
        <authorList>
            <person name="Chaudhry V."/>
            <person name="Patil P.B."/>
        </authorList>
    </citation>
    <scope>NUCLEOTIDE SEQUENCE [LARGE SCALE GENOMIC DNA]</scope>
    <source>
        <strain evidence="5 6">DSM 16371</strain>
    </source>
</reference>
<dbReference type="Pfam" id="PF13610">
    <property type="entry name" value="DDE_Tnp_IS240"/>
    <property type="match status" value="1"/>
</dbReference>